<keyword evidence="2" id="KW-0614">Plasmid</keyword>
<organism evidence="2 3">
    <name type="scientific">Bacillus licheniformis</name>
    <dbReference type="NCBI Taxonomy" id="1402"/>
    <lineage>
        <taxon>Bacteria</taxon>
        <taxon>Bacillati</taxon>
        <taxon>Bacillota</taxon>
        <taxon>Bacilli</taxon>
        <taxon>Bacillales</taxon>
        <taxon>Bacillaceae</taxon>
        <taxon>Bacillus</taxon>
    </lineage>
</organism>
<accession>A0AB37GN01</accession>
<dbReference type="EMBL" id="CP065645">
    <property type="protein sequence ID" value="QPR70560.1"/>
    <property type="molecule type" value="Genomic_DNA"/>
</dbReference>
<feature type="compositionally biased region" description="Acidic residues" evidence="1">
    <location>
        <begin position="25"/>
        <end position="36"/>
    </location>
</feature>
<evidence type="ECO:0000256" key="1">
    <source>
        <dbReference type="SAM" id="MobiDB-lite"/>
    </source>
</evidence>
<geneLocation type="plasmid" evidence="2 3">
    <name>unnamed2</name>
</geneLocation>
<name>A0AB37GN01_BACLI</name>
<sequence length="110" mass="12886">MKQQKQRKLTDFISNLDDTPQKSEDIEEVSVTEETDEANKNYAEQFFETFESKQKKPTIEDTHTRTTFLVENDLRKRLDKLAKGKRGFKTSFVNTALRILLDEAEGKQKK</sequence>
<reference evidence="2 3" key="1">
    <citation type="submission" date="2020-12" db="EMBL/GenBank/DDBJ databases">
        <title>FDA dAtabase for Regulatory Grade micrObial Sequences (FDA-ARGOS): Supporting development and validation of Infectious Disease Dx tests.</title>
        <authorList>
            <person name="Nelson B."/>
            <person name="Plummer A."/>
            <person name="Tallon L."/>
            <person name="Sadzewicz L."/>
            <person name="Zhao X."/>
            <person name="Boylan J."/>
            <person name="Ott S."/>
            <person name="Bowen H."/>
            <person name="Vavikolanu K."/>
            <person name="Mehta A."/>
            <person name="Aluvathingal J."/>
            <person name="Nadendla S."/>
            <person name="Myers T."/>
            <person name="Yan Y."/>
            <person name="Sichtig H."/>
        </authorList>
    </citation>
    <scope>NUCLEOTIDE SEQUENCE [LARGE SCALE GENOMIC DNA]</scope>
    <source>
        <strain evidence="2 3">FDAARGOS_923</strain>
        <plasmid evidence="2 3">unnamed2</plasmid>
    </source>
</reference>
<protein>
    <recommendedName>
        <fullName evidence="4">CopG family transcriptional regulator</fullName>
    </recommendedName>
</protein>
<proteinExistence type="predicted"/>
<dbReference type="Proteomes" id="UP000595038">
    <property type="component" value="Plasmid unnamed2"/>
</dbReference>
<gene>
    <name evidence="2" type="ORF">I6G80_00170</name>
</gene>
<dbReference type="AlphaFoldDB" id="A0AB37GN01"/>
<feature type="region of interest" description="Disordered" evidence="1">
    <location>
        <begin position="1"/>
        <end position="37"/>
    </location>
</feature>
<evidence type="ECO:0008006" key="4">
    <source>
        <dbReference type="Google" id="ProtNLM"/>
    </source>
</evidence>
<evidence type="ECO:0000313" key="3">
    <source>
        <dbReference type="Proteomes" id="UP000595038"/>
    </source>
</evidence>
<dbReference type="RefSeq" id="WP_119954039.1">
    <property type="nucleotide sequence ID" value="NZ_CP027791.1"/>
</dbReference>
<evidence type="ECO:0000313" key="2">
    <source>
        <dbReference type="EMBL" id="QPR70560.1"/>
    </source>
</evidence>